<reference evidence="2 3" key="1">
    <citation type="journal article" date="2006" name="Science">
        <title>Phytophthora genome sequences uncover evolutionary origins and mechanisms of pathogenesis.</title>
        <authorList>
            <person name="Tyler B.M."/>
            <person name="Tripathy S."/>
            <person name="Zhang X."/>
            <person name="Dehal P."/>
            <person name="Jiang R.H."/>
            <person name="Aerts A."/>
            <person name="Arredondo F.D."/>
            <person name="Baxter L."/>
            <person name="Bensasson D."/>
            <person name="Beynon J.L."/>
            <person name="Chapman J."/>
            <person name="Damasceno C.M."/>
            <person name="Dorrance A.E."/>
            <person name="Dou D."/>
            <person name="Dickerman A.W."/>
            <person name="Dubchak I.L."/>
            <person name="Garbelotto M."/>
            <person name="Gijzen M."/>
            <person name="Gordon S.G."/>
            <person name="Govers F."/>
            <person name="Grunwald N.J."/>
            <person name="Huang W."/>
            <person name="Ivors K.L."/>
            <person name="Jones R.W."/>
            <person name="Kamoun S."/>
            <person name="Krampis K."/>
            <person name="Lamour K.H."/>
            <person name="Lee M.K."/>
            <person name="McDonald W.H."/>
            <person name="Medina M."/>
            <person name="Meijer H.J."/>
            <person name="Nordberg E.K."/>
            <person name="Maclean D.J."/>
            <person name="Ospina-Giraldo M.D."/>
            <person name="Morris P.F."/>
            <person name="Phuntumart V."/>
            <person name="Putnam N.H."/>
            <person name="Rash S."/>
            <person name="Rose J.K."/>
            <person name="Sakihama Y."/>
            <person name="Salamov A.A."/>
            <person name="Savidor A."/>
            <person name="Scheuring C.F."/>
            <person name="Smith B.M."/>
            <person name="Sobral B.W."/>
            <person name="Terry A."/>
            <person name="Torto-Alalibo T.A."/>
            <person name="Win J."/>
            <person name="Xu Z."/>
            <person name="Zhang H."/>
            <person name="Grigoriev I.V."/>
            <person name="Rokhsar D.S."/>
            <person name="Boore J.L."/>
        </authorList>
    </citation>
    <scope>NUCLEOTIDE SEQUENCE [LARGE SCALE GENOMIC DNA]</scope>
    <source>
        <strain evidence="2 3">P6497</strain>
    </source>
</reference>
<evidence type="ECO:0000313" key="2">
    <source>
        <dbReference type="EMBL" id="EGZ25640.1"/>
    </source>
</evidence>
<feature type="domain" description="Ribosomal protein eL8/eL30/eS12/Gadd45" evidence="1">
    <location>
        <begin position="2"/>
        <end position="87"/>
    </location>
</feature>
<dbReference type="STRING" id="1094619.G4YX72"/>
<organism evidence="2 3">
    <name type="scientific">Phytophthora sojae (strain P6497)</name>
    <name type="common">Soybean stem and root rot agent</name>
    <name type="synonym">Phytophthora megasperma f. sp. glycines</name>
    <dbReference type="NCBI Taxonomy" id="1094619"/>
    <lineage>
        <taxon>Eukaryota</taxon>
        <taxon>Sar</taxon>
        <taxon>Stramenopiles</taxon>
        <taxon>Oomycota</taxon>
        <taxon>Peronosporomycetes</taxon>
        <taxon>Peronosporales</taxon>
        <taxon>Peronosporaceae</taxon>
        <taxon>Phytophthora</taxon>
    </lineage>
</organism>
<dbReference type="Gene3D" id="3.30.1330.30">
    <property type="match status" value="1"/>
</dbReference>
<keyword evidence="3" id="KW-1185">Reference proteome</keyword>
<dbReference type="SMR" id="G4YX72"/>
<dbReference type="GeneID" id="20655609"/>
<dbReference type="AlphaFoldDB" id="G4YX72"/>
<dbReference type="PANTHER" id="PTHR13284:SF4">
    <property type="entry name" value="C2H2-TYPE DOMAIN-CONTAINING PROTEIN"/>
    <property type="match status" value="1"/>
</dbReference>
<sequence length="98" mass="10956">RSRRLVLGLHEVRRGLLNKKIRLLVIATDLEGCEAVAQEIAEIVAIAAEQEVPMLSPMNRRKLGRTLQKKVRVSCVGVYSVDGANDLFQKILRSMTTN</sequence>
<dbReference type="InterPro" id="IPR004038">
    <property type="entry name" value="Ribosomal_eL8/eL30/eS12/Gad45"/>
</dbReference>
<dbReference type="GO" id="GO:0035368">
    <property type="term" value="F:selenocysteine insertion sequence binding"/>
    <property type="evidence" value="ECO:0007669"/>
    <property type="project" value="InterPro"/>
</dbReference>
<dbReference type="GO" id="GO:0003730">
    <property type="term" value="F:mRNA 3'-UTR binding"/>
    <property type="evidence" value="ECO:0007669"/>
    <property type="project" value="TreeGrafter"/>
</dbReference>
<name>G4YX72_PHYSP</name>
<dbReference type="InterPro" id="IPR029064">
    <property type="entry name" value="Ribosomal_eL30-like_sf"/>
</dbReference>
<dbReference type="GO" id="GO:0043021">
    <property type="term" value="F:ribonucleoprotein complex binding"/>
    <property type="evidence" value="ECO:0007669"/>
    <property type="project" value="TreeGrafter"/>
</dbReference>
<dbReference type="EMBL" id="JH159152">
    <property type="protein sequence ID" value="EGZ25640.1"/>
    <property type="molecule type" value="Genomic_DNA"/>
</dbReference>
<dbReference type="InterPro" id="IPR040051">
    <property type="entry name" value="SECISBP2"/>
</dbReference>
<dbReference type="RefSeq" id="XP_009520928.1">
    <property type="nucleotide sequence ID" value="XM_009522633.1"/>
</dbReference>
<dbReference type="OMA" id="QDECQVL"/>
<dbReference type="Proteomes" id="UP000002640">
    <property type="component" value="Unassembled WGS sequence"/>
</dbReference>
<dbReference type="Pfam" id="PF01248">
    <property type="entry name" value="Ribosomal_L7Ae"/>
    <property type="match status" value="1"/>
</dbReference>
<dbReference type="KEGG" id="psoj:PHYSODRAFT_483329"/>
<feature type="non-terminal residue" evidence="2">
    <location>
        <position position="1"/>
    </location>
</feature>
<accession>G4YX72</accession>
<dbReference type="PANTHER" id="PTHR13284">
    <property type="entry name" value="GH01354P"/>
    <property type="match status" value="1"/>
</dbReference>
<dbReference type="GO" id="GO:1990904">
    <property type="term" value="C:ribonucleoprotein complex"/>
    <property type="evidence" value="ECO:0007669"/>
    <property type="project" value="TreeGrafter"/>
</dbReference>
<gene>
    <name evidence="2" type="ORF">PHYSODRAFT_483329</name>
</gene>
<dbReference type="GO" id="GO:0005739">
    <property type="term" value="C:mitochondrion"/>
    <property type="evidence" value="ECO:0007669"/>
    <property type="project" value="TreeGrafter"/>
</dbReference>
<protein>
    <recommendedName>
        <fullName evidence="1">Ribosomal protein eL8/eL30/eS12/Gadd45 domain-containing protein</fullName>
    </recommendedName>
</protein>
<proteinExistence type="predicted"/>
<dbReference type="InParanoid" id="G4YX72"/>
<dbReference type="SUPFAM" id="SSF55315">
    <property type="entry name" value="L30e-like"/>
    <property type="match status" value="1"/>
</dbReference>
<evidence type="ECO:0000259" key="1">
    <source>
        <dbReference type="Pfam" id="PF01248"/>
    </source>
</evidence>
<evidence type="ECO:0000313" key="3">
    <source>
        <dbReference type="Proteomes" id="UP000002640"/>
    </source>
</evidence>